<evidence type="ECO:0000256" key="1">
    <source>
        <dbReference type="SAM" id="MobiDB-lite"/>
    </source>
</evidence>
<dbReference type="RefSeq" id="XP_031557250.1">
    <property type="nucleotide sequence ID" value="XM_031701390.1"/>
</dbReference>
<dbReference type="OrthoDB" id="5985813at2759"/>
<keyword evidence="2" id="KW-1185">Reference proteome</keyword>
<gene>
    <name evidence="3" type="primary">LOC116293893</name>
</gene>
<dbReference type="InParanoid" id="A0A6P8HX37"/>
<organism evidence="2 3">
    <name type="scientific">Actinia tenebrosa</name>
    <name type="common">Australian red waratah sea anemone</name>
    <dbReference type="NCBI Taxonomy" id="6105"/>
    <lineage>
        <taxon>Eukaryota</taxon>
        <taxon>Metazoa</taxon>
        <taxon>Cnidaria</taxon>
        <taxon>Anthozoa</taxon>
        <taxon>Hexacorallia</taxon>
        <taxon>Actiniaria</taxon>
        <taxon>Actiniidae</taxon>
        <taxon>Actinia</taxon>
    </lineage>
</organism>
<feature type="region of interest" description="Disordered" evidence="1">
    <location>
        <begin position="170"/>
        <end position="192"/>
    </location>
</feature>
<protein>
    <submittedName>
        <fullName evidence="3">Uncharacterized protein LOC116293893</fullName>
    </submittedName>
</protein>
<proteinExistence type="predicted"/>
<dbReference type="KEGG" id="aten:116293893"/>
<dbReference type="AlphaFoldDB" id="A0A6P8HX37"/>
<accession>A0A6P8HX37</accession>
<reference evidence="3" key="1">
    <citation type="submission" date="2025-08" db="UniProtKB">
        <authorList>
            <consortium name="RefSeq"/>
        </authorList>
    </citation>
    <scope>IDENTIFICATION</scope>
    <source>
        <tissue evidence="3">Tentacle</tissue>
    </source>
</reference>
<name>A0A6P8HX37_ACTTE</name>
<dbReference type="Proteomes" id="UP000515163">
    <property type="component" value="Unplaced"/>
</dbReference>
<sequence length="192" mass="22393">MFWYTEPALSWSLAELRGAASSYFKSRRDKNTRKNKGEVDKHRTLCRRQGRMRDKLRRRIETLSSTKCSEDRKETIKKALILGYTSSDESDLSEDENGDLKLKGYLVKKLPWERSALRKMKQELDGLHLRGLNPRVRGSFLSRRNHNELSSREYPNIVINWAVRRLADDQSNSTNDTPLHSSTPRNRLSKSV</sequence>
<evidence type="ECO:0000313" key="3">
    <source>
        <dbReference type="RefSeq" id="XP_031557250.1"/>
    </source>
</evidence>
<evidence type="ECO:0000313" key="2">
    <source>
        <dbReference type="Proteomes" id="UP000515163"/>
    </source>
</evidence>
<dbReference type="GeneID" id="116293893"/>